<dbReference type="EMBL" id="LQYW01000062">
    <property type="protein sequence ID" value="KYD29705.1"/>
    <property type="molecule type" value="Genomic_DNA"/>
</dbReference>
<accession>A0A150MZ35</accession>
<evidence type="ECO:0008006" key="3">
    <source>
        <dbReference type="Google" id="ProtNLM"/>
    </source>
</evidence>
<organism evidence="1 2">
    <name type="scientific">Parageobacillus toebii</name>
    <dbReference type="NCBI Taxonomy" id="153151"/>
    <lineage>
        <taxon>Bacteria</taxon>
        <taxon>Bacillati</taxon>
        <taxon>Bacillota</taxon>
        <taxon>Bacilli</taxon>
        <taxon>Bacillales</taxon>
        <taxon>Anoxybacillaceae</taxon>
        <taxon>Parageobacillus</taxon>
    </lineage>
</organism>
<dbReference type="PATRIC" id="fig|153151.4.peg.3663"/>
<dbReference type="Proteomes" id="UP000075324">
    <property type="component" value="Unassembled WGS sequence"/>
</dbReference>
<comment type="caution">
    <text evidence="1">The sequence shown here is derived from an EMBL/GenBank/DDBJ whole genome shotgun (WGS) entry which is preliminary data.</text>
</comment>
<sequence length="130" mass="14392">MSLQKQLVILLLFLFVVLGACGNDKPAPETNIPNVAFAMTNQENKSFQVKHVVKGKDVLIECIVADFPFRKGTNGGHINVYINGQKIDEVYTAAFMLRGLPTGKHVIRLELMYNDGKITGLSHEFTVTIS</sequence>
<evidence type="ECO:0000313" key="1">
    <source>
        <dbReference type="EMBL" id="KYD29705.1"/>
    </source>
</evidence>
<proteinExistence type="predicted"/>
<dbReference type="AlphaFoldDB" id="A0A150MZ35"/>
<dbReference type="RefSeq" id="WP_062678280.1">
    <property type="nucleotide sequence ID" value="NZ_LQYW01000062.1"/>
</dbReference>
<name>A0A150MZ35_9BACL</name>
<evidence type="ECO:0000313" key="2">
    <source>
        <dbReference type="Proteomes" id="UP000075324"/>
    </source>
</evidence>
<dbReference type="PROSITE" id="PS51257">
    <property type="entry name" value="PROKAR_LIPOPROTEIN"/>
    <property type="match status" value="1"/>
</dbReference>
<gene>
    <name evidence="1" type="ORF">B4110_1275</name>
</gene>
<reference evidence="1 2" key="1">
    <citation type="submission" date="2016-01" db="EMBL/GenBank/DDBJ databases">
        <title>Draft Genome Sequences of Seven Thermophilic Sporeformers Isolated from Foods.</title>
        <authorList>
            <person name="Berendsen E.M."/>
            <person name="Wells-Bennik M.H."/>
            <person name="Krawcyk A.O."/>
            <person name="De Jong A."/>
            <person name="Holsappel S."/>
            <person name="Eijlander R.T."/>
            <person name="Kuipers O.P."/>
        </authorList>
    </citation>
    <scope>NUCLEOTIDE SEQUENCE [LARGE SCALE GENOMIC DNA]</scope>
    <source>
        <strain evidence="1 2">B4110</strain>
    </source>
</reference>
<protein>
    <recommendedName>
        <fullName evidence="3">Lipoprotein</fullName>
    </recommendedName>
</protein>